<dbReference type="EMBL" id="JAPFFF010000060">
    <property type="protein sequence ID" value="KAK8837293.1"/>
    <property type="molecule type" value="Genomic_DNA"/>
</dbReference>
<evidence type="ECO:0000313" key="2">
    <source>
        <dbReference type="Proteomes" id="UP001470230"/>
    </source>
</evidence>
<gene>
    <name evidence="1" type="ORF">M9Y10_036723</name>
</gene>
<proteinExistence type="predicted"/>
<evidence type="ECO:0000313" key="1">
    <source>
        <dbReference type="EMBL" id="KAK8837293.1"/>
    </source>
</evidence>
<keyword evidence="2" id="KW-1185">Reference proteome</keyword>
<organism evidence="1 2">
    <name type="scientific">Tritrichomonas musculus</name>
    <dbReference type="NCBI Taxonomy" id="1915356"/>
    <lineage>
        <taxon>Eukaryota</taxon>
        <taxon>Metamonada</taxon>
        <taxon>Parabasalia</taxon>
        <taxon>Tritrichomonadida</taxon>
        <taxon>Tritrichomonadidae</taxon>
        <taxon>Tritrichomonas</taxon>
    </lineage>
</organism>
<sequence length="223" mass="25784">MSSIIASRPMNFFERVTANVSPCFINLAIDIEDPKIIPDYLAIIKRNSPPFYMKTDKEFLYRFKDAEFPIHRIPATGSDPLATVSVNSHKIVLNYFHSFFSRAQFLHIINEIQNPSIFSTPLRIDDTHPIHDVSPISYHYQLPHLTHYINKRVMIPDQTDIFQLINSQYDITKLRCNKYDSTTKNYILAVKAINMKNGFSIYDDGWGTGTAYDIRRSLPMGKC</sequence>
<protein>
    <submittedName>
        <fullName evidence="1">Uncharacterized protein</fullName>
    </submittedName>
</protein>
<name>A0ABR2GTM6_9EUKA</name>
<reference evidence="1 2" key="1">
    <citation type="submission" date="2024-04" db="EMBL/GenBank/DDBJ databases">
        <title>Tritrichomonas musculus Genome.</title>
        <authorList>
            <person name="Alves-Ferreira E."/>
            <person name="Grigg M."/>
            <person name="Lorenzi H."/>
            <person name="Galac M."/>
        </authorList>
    </citation>
    <scope>NUCLEOTIDE SEQUENCE [LARGE SCALE GENOMIC DNA]</scope>
    <source>
        <strain evidence="1 2">EAF2021</strain>
    </source>
</reference>
<accession>A0ABR2GTM6</accession>
<dbReference type="Proteomes" id="UP001470230">
    <property type="component" value="Unassembled WGS sequence"/>
</dbReference>
<comment type="caution">
    <text evidence="1">The sequence shown here is derived from an EMBL/GenBank/DDBJ whole genome shotgun (WGS) entry which is preliminary data.</text>
</comment>